<organism evidence="2 3">
    <name type="scientific">Cellulophaga geojensis KL-A</name>
    <dbReference type="NCBI Taxonomy" id="1328323"/>
    <lineage>
        <taxon>Bacteria</taxon>
        <taxon>Pseudomonadati</taxon>
        <taxon>Bacteroidota</taxon>
        <taxon>Flavobacteriia</taxon>
        <taxon>Flavobacteriales</taxon>
        <taxon>Flavobacteriaceae</taxon>
        <taxon>Cellulophaga</taxon>
    </lineage>
</organism>
<sequence length="149" mass="18421">MKNKIQTLITILVFFIGTTFFYGQRNDWEKIKSLKVAFFTEQLELSSNEAKSFWPIYDEFEKELHKLYDDRRDLKRKYDYNNLSEEDSKHLLETYIEFEKEKVDITKTYYAKISKVLNYRKTYKLARLEEDFKRRLIREYRDKHKKGKQ</sequence>
<reference evidence="2 3" key="1">
    <citation type="journal article" date="2014" name="Genome Announc.">
        <title>Draft Genome Sequence of the Carrageenan-Degrading Bacterium Cellulophaga sp. Strain KL-A, Isolated from Decaying Marine Algae.</title>
        <authorList>
            <person name="Shan D."/>
            <person name="Ying J."/>
            <person name="Li X."/>
            <person name="Gao Z."/>
            <person name="Wei G."/>
            <person name="Shao Z."/>
        </authorList>
    </citation>
    <scope>NUCLEOTIDE SEQUENCE [LARGE SCALE GENOMIC DNA]</scope>
    <source>
        <strain evidence="2 3">KL-A</strain>
    </source>
</reference>
<evidence type="ECO:0000313" key="3">
    <source>
        <dbReference type="Proteomes" id="UP000019275"/>
    </source>
</evidence>
<keyword evidence="3" id="KW-1185">Reference proteome</keyword>
<accession>A0ABN0RRB4</accession>
<keyword evidence="1" id="KW-1133">Transmembrane helix</keyword>
<feature type="transmembrane region" description="Helical" evidence="1">
    <location>
        <begin position="6"/>
        <end position="23"/>
    </location>
</feature>
<evidence type="ECO:0000313" key="2">
    <source>
        <dbReference type="EMBL" id="EWH14300.1"/>
    </source>
</evidence>
<proteinExistence type="predicted"/>
<keyword evidence="1" id="KW-0472">Membrane</keyword>
<dbReference type="Proteomes" id="UP000019275">
    <property type="component" value="Unassembled WGS sequence"/>
</dbReference>
<name>A0ABN0RRB4_9FLAO</name>
<gene>
    <name evidence="2" type="ORF">KLA_04746</name>
</gene>
<dbReference type="RefSeq" id="WP_051456041.1">
    <property type="nucleotide sequence ID" value="NZ_ARZX01000004.1"/>
</dbReference>
<evidence type="ECO:0008006" key="4">
    <source>
        <dbReference type="Google" id="ProtNLM"/>
    </source>
</evidence>
<protein>
    <recommendedName>
        <fullName evidence="4">Sensor of ECF-type sigma factor</fullName>
    </recommendedName>
</protein>
<keyword evidence="1" id="KW-0812">Transmembrane</keyword>
<dbReference type="EMBL" id="ARZX01000004">
    <property type="protein sequence ID" value="EWH14300.1"/>
    <property type="molecule type" value="Genomic_DNA"/>
</dbReference>
<evidence type="ECO:0000256" key="1">
    <source>
        <dbReference type="SAM" id="Phobius"/>
    </source>
</evidence>
<comment type="caution">
    <text evidence="2">The sequence shown here is derived from an EMBL/GenBank/DDBJ whole genome shotgun (WGS) entry which is preliminary data.</text>
</comment>